<dbReference type="Ensembl" id="ENSCUST00005013469.1">
    <property type="protein sequence ID" value="ENSCUSP00005012939.1"/>
    <property type="gene ID" value="ENSCUSG00005008303.1"/>
</dbReference>
<dbReference type="CDD" id="cd05748">
    <property type="entry name" value="Ig_Titin_like"/>
    <property type="match status" value="1"/>
</dbReference>
<dbReference type="AlphaFoldDB" id="A0A8C3UGG8"/>
<dbReference type="FunFam" id="2.60.40.10:FF:000003">
    <property type="entry name" value="Titin isoform E"/>
    <property type="match status" value="1"/>
</dbReference>
<protein>
    <recommendedName>
        <fullName evidence="11">Titin</fullName>
    </recommendedName>
</protein>
<dbReference type="InterPro" id="IPR003598">
    <property type="entry name" value="Ig_sub2"/>
</dbReference>
<keyword evidence="5" id="KW-1015">Disulfide bond</keyword>
<dbReference type="GO" id="GO:0005737">
    <property type="term" value="C:cytoplasm"/>
    <property type="evidence" value="ECO:0007669"/>
    <property type="project" value="UniProtKB-SubCell"/>
</dbReference>
<dbReference type="SMART" id="SM00408">
    <property type="entry name" value="IGc2"/>
    <property type="match status" value="2"/>
</dbReference>
<dbReference type="Proteomes" id="UP000694563">
    <property type="component" value="Chromosome 7"/>
</dbReference>
<dbReference type="Pfam" id="PF07679">
    <property type="entry name" value="I-set"/>
    <property type="match status" value="2"/>
</dbReference>
<dbReference type="InterPro" id="IPR007110">
    <property type="entry name" value="Ig-like_dom"/>
</dbReference>
<comment type="subcellular location">
    <subcellularLocation>
        <location evidence="1">Cytoplasm</location>
    </subcellularLocation>
</comment>
<dbReference type="PRINTS" id="PR00014">
    <property type="entry name" value="FNTYPEIII"/>
</dbReference>
<evidence type="ECO:0000256" key="1">
    <source>
        <dbReference type="ARBA" id="ARBA00004496"/>
    </source>
</evidence>
<organism evidence="9 10">
    <name type="scientific">Catharus ustulatus</name>
    <name type="common">Russet-backed thrush</name>
    <name type="synonym">Hylocichla ustulatus</name>
    <dbReference type="NCBI Taxonomy" id="91951"/>
    <lineage>
        <taxon>Eukaryota</taxon>
        <taxon>Metazoa</taxon>
        <taxon>Chordata</taxon>
        <taxon>Craniata</taxon>
        <taxon>Vertebrata</taxon>
        <taxon>Euteleostomi</taxon>
        <taxon>Archelosauria</taxon>
        <taxon>Archosauria</taxon>
        <taxon>Dinosauria</taxon>
        <taxon>Saurischia</taxon>
        <taxon>Theropoda</taxon>
        <taxon>Coelurosauria</taxon>
        <taxon>Aves</taxon>
        <taxon>Neognathae</taxon>
        <taxon>Neoaves</taxon>
        <taxon>Telluraves</taxon>
        <taxon>Australaves</taxon>
        <taxon>Passeriformes</taxon>
        <taxon>Turdidae</taxon>
        <taxon>Catharus</taxon>
    </lineage>
</organism>
<dbReference type="Pfam" id="PF00041">
    <property type="entry name" value="fn3"/>
    <property type="match status" value="2"/>
</dbReference>
<feature type="domain" description="Ig-like" evidence="7">
    <location>
        <begin position="348"/>
        <end position="432"/>
    </location>
</feature>
<reference evidence="9" key="1">
    <citation type="submission" date="2020-10" db="EMBL/GenBank/DDBJ databases">
        <title>Catharus ustulatus (Swainson's thrush) genome, bCatUst1, primary haplotype v2.</title>
        <authorList>
            <person name="Delmore K."/>
            <person name="Vafadar M."/>
            <person name="Formenti G."/>
            <person name="Chow W."/>
            <person name="Pelan S."/>
            <person name="Howe K."/>
            <person name="Rhie A."/>
            <person name="Mountcastle J."/>
            <person name="Haase B."/>
            <person name="Fedrigo O."/>
            <person name="Jarvis E.D."/>
        </authorList>
    </citation>
    <scope>NUCLEOTIDE SEQUENCE [LARGE SCALE GENOMIC DNA]</scope>
</reference>
<dbReference type="CDD" id="cd00063">
    <property type="entry name" value="FN3"/>
    <property type="match status" value="2"/>
</dbReference>
<dbReference type="InterPro" id="IPR036116">
    <property type="entry name" value="FN3_sf"/>
</dbReference>
<evidence type="ECO:0000256" key="5">
    <source>
        <dbReference type="ARBA" id="ARBA00023157"/>
    </source>
</evidence>
<sequence>KYYLLSLVLPTIDFAGIPQKTIHVPTGKPIELAIPIEGRPPPTASWFFAGSKLKESERIKTETTAKMAKLTVIDEVDANYVTISWEPPELDGGAALSGYVVEQRDAHRPGWLPVSESVTRTTFKFTRLVEGYRFRVLACNAGGPGEPAEVPGTVKITEMLEGLMVRQGGVIRLTIPIKGKPIPVCKWTKEGQDISKRAMIATSETHTELVIKDAEREDSGTYDLVLENKCGKKAVYIKVRVIGIPNPPEGPLEYDDIQARSVRVSWRPPTDDGGADILGYIVERREVPKTAWYTVDSRVKGTSLFTVGGLLEATEYEFRVFAENQTGLSRPRRTAMAVKTKLTSGEAPAIKKEMQDVTTKLGEAAQLTCQIVGRPLPDIKWYRFGKELVQSRKYKMSSDGRNHTLTVMTDEQEDEGLYTCMATNDVGEIETSGNPMQLFTHCPTSGTGDRISRVNAGKLLS</sequence>
<evidence type="ECO:0000256" key="6">
    <source>
        <dbReference type="ARBA" id="ARBA00023319"/>
    </source>
</evidence>
<dbReference type="InterPro" id="IPR036179">
    <property type="entry name" value="Ig-like_dom_sf"/>
</dbReference>
<evidence type="ECO:0000256" key="2">
    <source>
        <dbReference type="ARBA" id="ARBA00006692"/>
    </source>
</evidence>
<dbReference type="InterPro" id="IPR003961">
    <property type="entry name" value="FN3_dom"/>
</dbReference>
<evidence type="ECO:0000313" key="10">
    <source>
        <dbReference type="Proteomes" id="UP000694563"/>
    </source>
</evidence>
<dbReference type="CDD" id="cd00096">
    <property type="entry name" value="Ig"/>
    <property type="match status" value="1"/>
</dbReference>
<dbReference type="SMART" id="SM00409">
    <property type="entry name" value="IG"/>
    <property type="match status" value="2"/>
</dbReference>
<dbReference type="InterPro" id="IPR003599">
    <property type="entry name" value="Ig_sub"/>
</dbReference>
<feature type="domain" description="Fibronectin type-III" evidence="8">
    <location>
        <begin position="247"/>
        <end position="343"/>
    </location>
</feature>
<evidence type="ECO:0000259" key="8">
    <source>
        <dbReference type="PROSITE" id="PS50853"/>
    </source>
</evidence>
<reference evidence="9" key="3">
    <citation type="submission" date="2025-09" db="UniProtKB">
        <authorList>
            <consortium name="Ensembl"/>
        </authorList>
    </citation>
    <scope>IDENTIFICATION</scope>
</reference>
<dbReference type="SUPFAM" id="SSF48726">
    <property type="entry name" value="Immunoglobulin"/>
    <property type="match status" value="3"/>
</dbReference>
<dbReference type="InterPro" id="IPR013098">
    <property type="entry name" value="Ig_I-set"/>
</dbReference>
<evidence type="ECO:0000256" key="4">
    <source>
        <dbReference type="ARBA" id="ARBA00022737"/>
    </source>
</evidence>
<dbReference type="FunFam" id="2.60.40.10:FF:000147">
    <property type="entry name" value="Myosin light chain kinase"/>
    <property type="match status" value="1"/>
</dbReference>
<evidence type="ECO:0000259" key="7">
    <source>
        <dbReference type="PROSITE" id="PS50835"/>
    </source>
</evidence>
<dbReference type="Gene3D" id="2.60.40.10">
    <property type="entry name" value="Immunoglobulins"/>
    <property type="match status" value="6"/>
</dbReference>
<dbReference type="PROSITE" id="PS50853">
    <property type="entry name" value="FN3"/>
    <property type="match status" value="2"/>
</dbReference>
<dbReference type="FunFam" id="2.60.40.10:FF:000031">
    <property type="entry name" value="Myosin-binding protein C, slow type"/>
    <property type="match status" value="1"/>
</dbReference>
<dbReference type="PANTHER" id="PTHR14340:SF13">
    <property type="entry name" value="TITIN"/>
    <property type="match status" value="1"/>
</dbReference>
<keyword evidence="6" id="KW-0393">Immunoglobulin domain</keyword>
<dbReference type="SUPFAM" id="SSF49265">
    <property type="entry name" value="Fibronectin type III"/>
    <property type="match status" value="2"/>
</dbReference>
<dbReference type="PANTHER" id="PTHR14340">
    <property type="entry name" value="MICROFIBRIL-ASSOCIATED GLYCOPROTEIN 3"/>
    <property type="match status" value="1"/>
</dbReference>
<dbReference type="InterPro" id="IPR013783">
    <property type="entry name" value="Ig-like_fold"/>
</dbReference>
<evidence type="ECO:0008006" key="11">
    <source>
        <dbReference type="Google" id="ProtNLM"/>
    </source>
</evidence>
<evidence type="ECO:0000256" key="3">
    <source>
        <dbReference type="ARBA" id="ARBA00022490"/>
    </source>
</evidence>
<feature type="domain" description="Ig-like" evidence="7">
    <location>
        <begin position="113"/>
        <end position="222"/>
    </location>
</feature>
<proteinExistence type="inferred from homology"/>
<keyword evidence="4" id="KW-0677">Repeat</keyword>
<accession>A0A8C3UGG8</accession>
<reference evidence="9" key="2">
    <citation type="submission" date="2025-08" db="UniProtKB">
        <authorList>
            <consortium name="Ensembl"/>
        </authorList>
    </citation>
    <scope>IDENTIFICATION</scope>
</reference>
<dbReference type="PROSITE" id="PS50835">
    <property type="entry name" value="IG_LIKE"/>
    <property type="match status" value="2"/>
</dbReference>
<evidence type="ECO:0000313" key="9">
    <source>
        <dbReference type="Ensembl" id="ENSCUSP00005012939.1"/>
    </source>
</evidence>
<keyword evidence="10" id="KW-1185">Reference proteome</keyword>
<dbReference type="FunFam" id="2.60.40.10:FF:000002">
    <property type="entry name" value="Titin a"/>
    <property type="match status" value="1"/>
</dbReference>
<feature type="domain" description="Fibronectin type-III" evidence="8">
    <location>
        <begin position="66"/>
        <end position="160"/>
    </location>
</feature>
<keyword evidence="3" id="KW-0963">Cytoplasm</keyword>
<comment type="similarity">
    <text evidence="2">Belongs to the protein kinase superfamily. CAMK Ser/Thr protein kinase family.</text>
</comment>
<name>A0A8C3UGG8_CATUS</name>
<dbReference type="SMART" id="SM00060">
    <property type="entry name" value="FN3"/>
    <property type="match status" value="2"/>
</dbReference>